<comment type="caution">
    <text evidence="7">The sequence shown here is derived from an EMBL/GenBank/DDBJ whole genome shotgun (WGS) entry which is preliminary data.</text>
</comment>
<dbReference type="InterPro" id="IPR036188">
    <property type="entry name" value="FAD/NAD-bd_sf"/>
</dbReference>
<keyword evidence="4" id="KW-0274">FAD</keyword>
<feature type="domain" description="FAD/NAD(P)-binding" evidence="6">
    <location>
        <begin position="3"/>
        <end position="286"/>
    </location>
</feature>
<dbReference type="RefSeq" id="WP_204414895.1">
    <property type="nucleotide sequence ID" value="NZ_JAFBED010000003.1"/>
</dbReference>
<dbReference type="Gene3D" id="3.50.50.100">
    <property type="match status" value="1"/>
</dbReference>
<organism evidence="7 8">
    <name type="scientific">Sutcliffiella tianshenii</name>
    <dbReference type="NCBI Taxonomy" id="1463404"/>
    <lineage>
        <taxon>Bacteria</taxon>
        <taxon>Bacillati</taxon>
        <taxon>Bacillota</taxon>
        <taxon>Bacilli</taxon>
        <taxon>Bacillales</taxon>
        <taxon>Bacillaceae</taxon>
        <taxon>Sutcliffiella</taxon>
    </lineage>
</organism>
<sequence>MHAVILVGGGHAHIQCLKQLCEESIPDTRFVLVSSNRYQYYSGMFSGFTEGLYKEEDIRIDLDKLSLKAGVQFIEATVTELDPENKRIVLDKGEALFYSIISFDIGSGTNHGFRPSSAVRTVKPNYTFPGTIKELRDSPSPVIVGGGAAGVEISLSILARKRRLGQTGQVTLISSSRLLPGAPKGASVRLEDLCRSKGLQIFVDEEVEKIEDQIIRTSNRSIKHSGVLLLTGPASSPLFRKSGMSCTEEGYLLVQSTLQSESHPEIFGAGDCVTLSTYPELAKNGVYAVRQGPVLLENIKRTLTKRELTTFEPQKRFLSILSTGGKEAMLLYDRFYFQGKSPWKLKNRIDRSFMKKYT</sequence>
<dbReference type="InterPro" id="IPR051169">
    <property type="entry name" value="NADH-Q_oxidoreductase"/>
</dbReference>
<dbReference type="InterPro" id="IPR023753">
    <property type="entry name" value="FAD/NAD-binding_dom"/>
</dbReference>
<evidence type="ECO:0000256" key="3">
    <source>
        <dbReference type="ARBA" id="ARBA00022630"/>
    </source>
</evidence>
<evidence type="ECO:0000313" key="7">
    <source>
        <dbReference type="EMBL" id="MBM7619701.1"/>
    </source>
</evidence>
<evidence type="ECO:0000256" key="5">
    <source>
        <dbReference type="ARBA" id="ARBA00023002"/>
    </source>
</evidence>
<evidence type="ECO:0000313" key="8">
    <source>
        <dbReference type="Proteomes" id="UP000737402"/>
    </source>
</evidence>
<evidence type="ECO:0000259" key="6">
    <source>
        <dbReference type="Pfam" id="PF07992"/>
    </source>
</evidence>
<accession>A0ABS2NYI2</accession>
<name>A0ABS2NYI2_9BACI</name>
<evidence type="ECO:0000256" key="1">
    <source>
        <dbReference type="ARBA" id="ARBA00001974"/>
    </source>
</evidence>
<evidence type="ECO:0000256" key="4">
    <source>
        <dbReference type="ARBA" id="ARBA00022827"/>
    </source>
</evidence>
<reference evidence="7 8" key="1">
    <citation type="submission" date="2021-01" db="EMBL/GenBank/DDBJ databases">
        <title>Genomic Encyclopedia of Type Strains, Phase IV (KMG-IV): sequencing the most valuable type-strain genomes for metagenomic binning, comparative biology and taxonomic classification.</title>
        <authorList>
            <person name="Goeker M."/>
        </authorList>
    </citation>
    <scope>NUCLEOTIDE SEQUENCE [LARGE SCALE GENOMIC DNA]</scope>
    <source>
        <strain evidence="7 8">DSM 25879</strain>
    </source>
</reference>
<dbReference type="SUPFAM" id="SSF51905">
    <property type="entry name" value="FAD/NAD(P)-binding domain"/>
    <property type="match status" value="2"/>
</dbReference>
<dbReference type="Pfam" id="PF07992">
    <property type="entry name" value="Pyr_redox_2"/>
    <property type="match status" value="1"/>
</dbReference>
<comment type="cofactor">
    <cofactor evidence="1">
        <name>FAD</name>
        <dbReference type="ChEBI" id="CHEBI:57692"/>
    </cofactor>
</comment>
<keyword evidence="8" id="KW-1185">Reference proteome</keyword>
<comment type="similarity">
    <text evidence="2">Belongs to the NADH dehydrogenase family.</text>
</comment>
<proteinExistence type="inferred from homology"/>
<dbReference type="EMBL" id="JAFBED010000003">
    <property type="protein sequence ID" value="MBM7619701.1"/>
    <property type="molecule type" value="Genomic_DNA"/>
</dbReference>
<dbReference type="Proteomes" id="UP000737402">
    <property type="component" value="Unassembled WGS sequence"/>
</dbReference>
<evidence type="ECO:0000256" key="2">
    <source>
        <dbReference type="ARBA" id="ARBA00005272"/>
    </source>
</evidence>
<keyword evidence="5" id="KW-0560">Oxidoreductase</keyword>
<protein>
    <submittedName>
        <fullName evidence="7">NADH dehydrogenase FAD-containing subunit</fullName>
    </submittedName>
</protein>
<gene>
    <name evidence="7" type="ORF">JOC95_001553</name>
</gene>
<dbReference type="PANTHER" id="PTHR42913">
    <property type="entry name" value="APOPTOSIS-INDUCING FACTOR 1"/>
    <property type="match status" value="1"/>
</dbReference>
<dbReference type="PANTHER" id="PTHR42913:SF9">
    <property type="entry name" value="SLR1591 PROTEIN"/>
    <property type="match status" value="1"/>
</dbReference>
<keyword evidence="3" id="KW-0285">Flavoprotein</keyword>